<proteinExistence type="predicted"/>
<evidence type="ECO:0000313" key="1">
    <source>
        <dbReference type="EMBL" id="GFD51501.1"/>
    </source>
</evidence>
<gene>
    <name evidence="1" type="ORF">Tci_923470</name>
</gene>
<accession>A0A699X341</accession>
<sequence>VSSSSVLLQLVAASDSRPSSAPVFRKDFIVAKRLRLESSVQVEAVAAHGGRLQARYRRVAVVLVEVHVFEALVAVEIQQVAPNQRHRHLADEGVGEQALGQVV</sequence>
<dbReference type="EMBL" id="BKCJ011771093">
    <property type="protein sequence ID" value="GFD51501.1"/>
    <property type="molecule type" value="Genomic_DNA"/>
</dbReference>
<protein>
    <submittedName>
        <fullName evidence="1">Uncharacterized protein</fullName>
    </submittedName>
</protein>
<organism evidence="1">
    <name type="scientific">Tanacetum cinerariifolium</name>
    <name type="common">Dalmatian daisy</name>
    <name type="synonym">Chrysanthemum cinerariifolium</name>
    <dbReference type="NCBI Taxonomy" id="118510"/>
    <lineage>
        <taxon>Eukaryota</taxon>
        <taxon>Viridiplantae</taxon>
        <taxon>Streptophyta</taxon>
        <taxon>Embryophyta</taxon>
        <taxon>Tracheophyta</taxon>
        <taxon>Spermatophyta</taxon>
        <taxon>Magnoliopsida</taxon>
        <taxon>eudicotyledons</taxon>
        <taxon>Gunneridae</taxon>
        <taxon>Pentapetalae</taxon>
        <taxon>asterids</taxon>
        <taxon>campanulids</taxon>
        <taxon>Asterales</taxon>
        <taxon>Asteraceae</taxon>
        <taxon>Asteroideae</taxon>
        <taxon>Anthemideae</taxon>
        <taxon>Anthemidinae</taxon>
        <taxon>Tanacetum</taxon>
    </lineage>
</organism>
<feature type="non-terminal residue" evidence="1">
    <location>
        <position position="1"/>
    </location>
</feature>
<reference evidence="1" key="1">
    <citation type="journal article" date="2019" name="Sci. Rep.">
        <title>Draft genome of Tanacetum cinerariifolium, the natural source of mosquito coil.</title>
        <authorList>
            <person name="Yamashiro T."/>
            <person name="Shiraishi A."/>
            <person name="Satake H."/>
            <person name="Nakayama K."/>
        </authorList>
    </citation>
    <scope>NUCLEOTIDE SEQUENCE</scope>
</reference>
<comment type="caution">
    <text evidence="1">The sequence shown here is derived from an EMBL/GenBank/DDBJ whole genome shotgun (WGS) entry which is preliminary data.</text>
</comment>
<name>A0A699X341_TANCI</name>
<dbReference type="AlphaFoldDB" id="A0A699X341"/>
<feature type="non-terminal residue" evidence="1">
    <location>
        <position position="103"/>
    </location>
</feature>